<evidence type="ECO:0000313" key="2">
    <source>
        <dbReference type="EMBL" id="TKC49770.1"/>
    </source>
</evidence>
<evidence type="ECO:0000313" key="3">
    <source>
        <dbReference type="Proteomes" id="UP000308365"/>
    </source>
</evidence>
<comment type="caution">
    <text evidence="2">The sequence shown here is derived from an EMBL/GenBank/DDBJ whole genome shotgun (WGS) entry which is preliminary data.</text>
</comment>
<accession>A0A4V5PA58</accession>
<reference evidence="3" key="1">
    <citation type="journal article" date="2019" name="IScience">
        <title>Narwhal Genome Reveals Long-Term Low Genetic Diversity despite Current Large Abundance Size.</title>
        <authorList>
            <person name="Westbury M.V."/>
            <person name="Petersen B."/>
            <person name="Garde E."/>
            <person name="Heide-Jorgensen M.P."/>
            <person name="Lorenzen E.D."/>
        </authorList>
    </citation>
    <scope>NUCLEOTIDE SEQUENCE [LARGE SCALE GENOMIC DNA]</scope>
</reference>
<name>A0A4V5PA58_MONMO</name>
<sequence length="300" mass="30814">PVHTSESRQSGLKSASLPTPELGAECQPLPVQSHTQRPQQAGEDPSLTALAGACPVLGSNWPGPDPSWTLHGPESAARFPEQLPWGCGSDWDSGRERGPLTITLTPVWGTPPDSPQHPLCARLGGGMAGERGSQHHCCHLWAEAMGLLPASVSHRSLCPGSVWSPGPSAPPPAAGIASAQSWRDPGAGGVCIRVGAIGSIHGSRGLTCWRLQPVLPSLGLGSERKWCGGKPVPASSFRLPDQLAGPAATSGPTLPNVLGGDPLPKSFLSLGLGTQKALKWSSARRGPGPRGLLVLAPGGC</sequence>
<gene>
    <name evidence="2" type="ORF">EI555_002490</name>
</gene>
<feature type="non-terminal residue" evidence="2">
    <location>
        <position position="1"/>
    </location>
</feature>
<dbReference type="Proteomes" id="UP000308365">
    <property type="component" value="Unassembled WGS sequence"/>
</dbReference>
<evidence type="ECO:0000256" key="1">
    <source>
        <dbReference type="SAM" id="MobiDB-lite"/>
    </source>
</evidence>
<proteinExistence type="predicted"/>
<feature type="compositionally biased region" description="Polar residues" evidence="1">
    <location>
        <begin position="7"/>
        <end position="17"/>
    </location>
</feature>
<protein>
    <submittedName>
        <fullName evidence="2">Uncharacterized protein</fullName>
    </submittedName>
</protein>
<dbReference type="AlphaFoldDB" id="A0A4V5PA58"/>
<organism evidence="2 3">
    <name type="scientific">Monodon monoceros</name>
    <name type="common">Narwhal</name>
    <name type="synonym">Ceratodon monodon</name>
    <dbReference type="NCBI Taxonomy" id="40151"/>
    <lineage>
        <taxon>Eukaryota</taxon>
        <taxon>Metazoa</taxon>
        <taxon>Chordata</taxon>
        <taxon>Craniata</taxon>
        <taxon>Vertebrata</taxon>
        <taxon>Euteleostomi</taxon>
        <taxon>Mammalia</taxon>
        <taxon>Eutheria</taxon>
        <taxon>Laurasiatheria</taxon>
        <taxon>Artiodactyla</taxon>
        <taxon>Whippomorpha</taxon>
        <taxon>Cetacea</taxon>
        <taxon>Odontoceti</taxon>
        <taxon>Monodontidae</taxon>
        <taxon>Monodon</taxon>
    </lineage>
</organism>
<dbReference type="EMBL" id="RWIC01000106">
    <property type="protein sequence ID" value="TKC49770.1"/>
    <property type="molecule type" value="Genomic_DNA"/>
</dbReference>
<feature type="region of interest" description="Disordered" evidence="1">
    <location>
        <begin position="1"/>
        <end position="46"/>
    </location>
</feature>
<feature type="compositionally biased region" description="Polar residues" evidence="1">
    <location>
        <begin position="30"/>
        <end position="39"/>
    </location>
</feature>